<organism evidence="1 2">
    <name type="scientific">Aphanizomenon flos-aquae WA102</name>
    <dbReference type="NCBI Taxonomy" id="1710896"/>
    <lineage>
        <taxon>Bacteria</taxon>
        <taxon>Bacillati</taxon>
        <taxon>Cyanobacteriota</taxon>
        <taxon>Cyanophyceae</taxon>
        <taxon>Nostocales</taxon>
        <taxon>Aphanizomenonaceae</taxon>
        <taxon>Aphanizomenon</taxon>
    </lineage>
</organism>
<sequence length="64" mass="6701">WCVRVCVSRGIQGSTDMMLVVETGTKIQGAGSGAWVLESGQHARGCAKAGEGQDSMEVTVCSRQ</sequence>
<dbReference type="EMBL" id="LJOW01000630">
    <property type="protein sequence ID" value="OBQ33216.1"/>
    <property type="molecule type" value="Genomic_DNA"/>
</dbReference>
<comment type="caution">
    <text evidence="1">The sequence shown here is derived from an EMBL/GenBank/DDBJ whole genome shotgun (WGS) entry which is preliminary data.</text>
</comment>
<dbReference type="Proteomes" id="UP000092093">
    <property type="component" value="Unassembled WGS sequence"/>
</dbReference>
<feature type="non-terminal residue" evidence="1">
    <location>
        <position position="1"/>
    </location>
</feature>
<accession>A0A1B7W830</accession>
<evidence type="ECO:0000313" key="2">
    <source>
        <dbReference type="Proteomes" id="UP000092093"/>
    </source>
</evidence>
<proteinExistence type="predicted"/>
<protein>
    <submittedName>
        <fullName evidence="1">Uncharacterized protein</fullName>
    </submittedName>
</protein>
<evidence type="ECO:0000313" key="1">
    <source>
        <dbReference type="EMBL" id="OBQ33216.1"/>
    </source>
</evidence>
<reference evidence="1 2" key="1">
    <citation type="submission" date="2015-09" db="EMBL/GenBank/DDBJ databases">
        <title>Aphanizomenon flos-aquae WA102.</title>
        <authorList>
            <person name="Driscoll C."/>
        </authorList>
    </citation>
    <scope>NUCLEOTIDE SEQUENCE [LARGE SCALE GENOMIC DNA]</scope>
    <source>
        <strain evidence="1">WA102</strain>
    </source>
</reference>
<name>A0A1B7W830_APHFL</name>
<gene>
    <name evidence="1" type="ORF">AN484_27340</name>
</gene>
<dbReference type="AlphaFoldDB" id="A0A1B7W830"/>